<dbReference type="InterPro" id="IPR015422">
    <property type="entry name" value="PyrdxlP-dep_Trfase_small"/>
</dbReference>
<name>A0A8B4I1C5_PSEFL</name>
<dbReference type="EMBL" id="LS483372">
    <property type="protein sequence ID" value="SQF88936.1"/>
    <property type="molecule type" value="Genomic_DNA"/>
</dbReference>
<protein>
    <submittedName>
        <fullName evidence="1">Phosphotransferase family/aminotransferase, class III</fullName>
    </submittedName>
</protein>
<reference evidence="1 2" key="1">
    <citation type="submission" date="2018-06" db="EMBL/GenBank/DDBJ databases">
        <authorList>
            <consortium name="Pathogen Informatics"/>
            <person name="Doyle S."/>
        </authorList>
    </citation>
    <scope>NUCLEOTIDE SEQUENCE [LARGE SCALE GENOMIC DNA]</scope>
    <source>
        <strain evidence="1 2">NCTC10038</strain>
    </source>
</reference>
<keyword evidence="1" id="KW-0032">Aminotransferase</keyword>
<organism evidence="1 2">
    <name type="scientific">Pseudomonas fluorescens</name>
    <dbReference type="NCBI Taxonomy" id="294"/>
    <lineage>
        <taxon>Bacteria</taxon>
        <taxon>Pseudomonadati</taxon>
        <taxon>Pseudomonadota</taxon>
        <taxon>Gammaproteobacteria</taxon>
        <taxon>Pseudomonadales</taxon>
        <taxon>Pseudomonadaceae</taxon>
        <taxon>Pseudomonas</taxon>
    </lineage>
</organism>
<evidence type="ECO:0000313" key="1">
    <source>
        <dbReference type="EMBL" id="SQF88936.1"/>
    </source>
</evidence>
<dbReference type="GO" id="GO:0008483">
    <property type="term" value="F:transaminase activity"/>
    <property type="evidence" value="ECO:0007669"/>
    <property type="project" value="UniProtKB-KW"/>
</dbReference>
<gene>
    <name evidence="1" type="ORF">NCTC10038_00299</name>
</gene>
<accession>A0A8B4I1C5</accession>
<proteinExistence type="predicted"/>
<dbReference type="AlphaFoldDB" id="A0A8B4I1C5"/>
<evidence type="ECO:0000313" key="2">
    <source>
        <dbReference type="Proteomes" id="UP000248640"/>
    </source>
</evidence>
<keyword evidence="1" id="KW-0808">Transferase</keyword>
<dbReference type="Gene3D" id="3.90.1150.10">
    <property type="entry name" value="Aspartate Aminotransferase, domain 1"/>
    <property type="match status" value="1"/>
</dbReference>
<sequence>MFMQPTGDYLNILKLTPPRVTSKRSVDFFVDMLSKALDEQL</sequence>
<dbReference type="Proteomes" id="UP000248640">
    <property type="component" value="Chromosome 1"/>
</dbReference>